<dbReference type="AlphaFoldDB" id="A0A385ADU1"/>
<name>A0A385ADU1_LATCU</name>
<dbReference type="RefSeq" id="WP_116843581.1">
    <property type="nucleotide sequence ID" value="NZ_CP031003.1"/>
</dbReference>
<evidence type="ECO:0000313" key="4">
    <source>
        <dbReference type="Proteomes" id="UP000257607"/>
    </source>
</evidence>
<dbReference type="Gene3D" id="3.40.50.1820">
    <property type="entry name" value="alpha/beta hydrolase"/>
    <property type="match status" value="1"/>
</dbReference>
<dbReference type="GO" id="GO:0016787">
    <property type="term" value="F:hydrolase activity"/>
    <property type="evidence" value="ECO:0007669"/>
    <property type="project" value="UniProtKB-KW"/>
</dbReference>
<sequence>MSIERQTLSVKEQAFIVDAYWLTPIPDFEHPVKHPVMIICPGGGFTDHSGRETTPVALRFLAEGFHVIVLPYQLISSTETVYPLALHQLAKTIEWVTDQAGEYDIDLDRIVLTGFSAGGHVVATYNGIATDPIHRDNYGLDDYRGHHAAIVLNYPVIDFDAGFPIDDATKQQITVDQTLWHAQKNITAAAKPAFIWQTATDTLVPATNSLLYTLALQQQKIPVEYHLFGAGVHGLSLANHVTQTPGKPEYANTVAAQWVPLVLDWFKLMAIL</sequence>
<dbReference type="PANTHER" id="PTHR48081">
    <property type="entry name" value="AB HYDROLASE SUPERFAMILY PROTEIN C4A8.06C"/>
    <property type="match status" value="1"/>
</dbReference>
<dbReference type="Pfam" id="PF20434">
    <property type="entry name" value="BD-FAE"/>
    <property type="match status" value="1"/>
</dbReference>
<accession>A0A385ADU1</accession>
<evidence type="ECO:0000256" key="1">
    <source>
        <dbReference type="ARBA" id="ARBA00022801"/>
    </source>
</evidence>
<evidence type="ECO:0000259" key="2">
    <source>
        <dbReference type="Pfam" id="PF20434"/>
    </source>
</evidence>
<dbReference type="InterPro" id="IPR049492">
    <property type="entry name" value="BD-FAE-like_dom"/>
</dbReference>
<protein>
    <submittedName>
        <fullName evidence="3">Alpha/beta hydrolase</fullName>
    </submittedName>
</protein>
<reference evidence="3 4" key="1">
    <citation type="submission" date="2018-07" db="EMBL/GenBank/DDBJ databases">
        <title>Lactobacillus curvatus genome sequence.</title>
        <authorList>
            <person name="Prechtl R."/>
        </authorList>
    </citation>
    <scope>NUCLEOTIDE SEQUENCE [LARGE SCALE GENOMIC DNA]</scope>
    <source>
        <strain evidence="3 4">TMW 1.1928</strain>
    </source>
</reference>
<organism evidence="3 4">
    <name type="scientific">Latilactobacillus curvatus</name>
    <name type="common">Lactobacillus curvatus</name>
    <dbReference type="NCBI Taxonomy" id="28038"/>
    <lineage>
        <taxon>Bacteria</taxon>
        <taxon>Bacillati</taxon>
        <taxon>Bacillota</taxon>
        <taxon>Bacilli</taxon>
        <taxon>Lactobacillales</taxon>
        <taxon>Lactobacillaceae</taxon>
        <taxon>Latilactobacillus</taxon>
    </lineage>
</organism>
<dbReference type="EMBL" id="CP031003">
    <property type="protein sequence ID" value="AXN35807.1"/>
    <property type="molecule type" value="Genomic_DNA"/>
</dbReference>
<dbReference type="InterPro" id="IPR029058">
    <property type="entry name" value="AB_hydrolase_fold"/>
</dbReference>
<dbReference type="InterPro" id="IPR050300">
    <property type="entry name" value="GDXG_lipolytic_enzyme"/>
</dbReference>
<dbReference type="SUPFAM" id="SSF53474">
    <property type="entry name" value="alpha/beta-Hydrolases"/>
    <property type="match status" value="1"/>
</dbReference>
<feature type="domain" description="BD-FAE-like" evidence="2">
    <location>
        <begin position="33"/>
        <end position="210"/>
    </location>
</feature>
<dbReference type="PANTHER" id="PTHR48081:SF6">
    <property type="entry name" value="PEPTIDASE S9 PROLYL OLIGOPEPTIDASE CATALYTIC DOMAIN-CONTAINING PROTEIN"/>
    <property type="match status" value="1"/>
</dbReference>
<dbReference type="Proteomes" id="UP000257607">
    <property type="component" value="Chromosome"/>
</dbReference>
<keyword evidence="1 3" id="KW-0378">Hydrolase</keyword>
<proteinExistence type="predicted"/>
<evidence type="ECO:0000313" key="3">
    <source>
        <dbReference type="EMBL" id="AXN35807.1"/>
    </source>
</evidence>
<gene>
    <name evidence="3" type="ORF">DT351_05305</name>
</gene>